<protein>
    <submittedName>
        <fullName evidence="8">Bacterial type II secretion system protein F domain protein</fullName>
    </submittedName>
</protein>
<feature type="transmembrane region" description="Helical" evidence="6">
    <location>
        <begin position="6"/>
        <end position="29"/>
    </location>
</feature>
<evidence type="ECO:0000256" key="2">
    <source>
        <dbReference type="ARBA" id="ARBA00022475"/>
    </source>
</evidence>
<gene>
    <name evidence="8" type="ORF">PIGHUM_03666</name>
</gene>
<evidence type="ECO:0000256" key="6">
    <source>
        <dbReference type="SAM" id="Phobius"/>
    </source>
</evidence>
<dbReference type="EMBL" id="UWPJ01000027">
    <property type="protein sequence ID" value="VCU71581.1"/>
    <property type="molecule type" value="Genomic_DNA"/>
</dbReference>
<feature type="transmembrane region" description="Helical" evidence="6">
    <location>
        <begin position="80"/>
        <end position="99"/>
    </location>
</feature>
<dbReference type="Gene3D" id="1.20.81.30">
    <property type="entry name" value="Type II secretion system (T2SS), domain F"/>
    <property type="match status" value="1"/>
</dbReference>
<evidence type="ECO:0000256" key="1">
    <source>
        <dbReference type="ARBA" id="ARBA00004651"/>
    </source>
</evidence>
<keyword evidence="3 6" id="KW-0812">Transmembrane</keyword>
<keyword evidence="2" id="KW-1003">Cell membrane</keyword>
<accession>A0A3P4B6N0</accession>
<dbReference type="PANTHER" id="PTHR35007:SF1">
    <property type="entry name" value="PILUS ASSEMBLY PROTEIN"/>
    <property type="match status" value="1"/>
</dbReference>
<keyword evidence="9" id="KW-1185">Reference proteome</keyword>
<evidence type="ECO:0000313" key="8">
    <source>
        <dbReference type="EMBL" id="VCU71581.1"/>
    </source>
</evidence>
<evidence type="ECO:0000313" key="9">
    <source>
        <dbReference type="Proteomes" id="UP000277294"/>
    </source>
</evidence>
<dbReference type="GO" id="GO:0005886">
    <property type="term" value="C:plasma membrane"/>
    <property type="evidence" value="ECO:0007669"/>
    <property type="project" value="UniProtKB-SubCell"/>
</dbReference>
<evidence type="ECO:0000256" key="5">
    <source>
        <dbReference type="ARBA" id="ARBA00023136"/>
    </source>
</evidence>
<name>A0A3P4B6N0_9BURK</name>
<dbReference type="InterPro" id="IPR018076">
    <property type="entry name" value="T2SS_GspF_dom"/>
</dbReference>
<keyword evidence="4 6" id="KW-1133">Transmembrane helix</keyword>
<dbReference type="Pfam" id="PF00482">
    <property type="entry name" value="T2SSF"/>
    <property type="match status" value="1"/>
</dbReference>
<evidence type="ECO:0000259" key="7">
    <source>
        <dbReference type="Pfam" id="PF00482"/>
    </source>
</evidence>
<keyword evidence="5 6" id="KW-0472">Membrane</keyword>
<sequence length="285" mass="30976">MHAIERWGIAAAVALCAALLAVGMLGWAWESLARYRATFAETARVRMGEFFFFVDVEQLWRAQVLLVGALALAGGWLGRSWSLAAVGAVLGVWLPRRAARMLRGRRLRRFDAQLPDALLALACALRAGASLPAALRQLVAEGEPPLAQEFALMLREQRLGTALDLSLANLGDRMPTEAASLVVAALRIAAETGGNLADTLERIAATVRARLHMEGRVRALTAQGRLQSRVVGVLPWLLIAALHSLEPETMGLLWTTREGWAVLSLVAVLDLLGLWMIARIVRIDL</sequence>
<proteinExistence type="predicted"/>
<feature type="transmembrane region" description="Helical" evidence="6">
    <location>
        <begin position="260"/>
        <end position="281"/>
    </location>
</feature>
<reference evidence="8 9" key="1">
    <citation type="submission" date="2018-10" db="EMBL/GenBank/DDBJ databases">
        <authorList>
            <person name="Criscuolo A."/>
        </authorList>
    </citation>
    <scope>NUCLEOTIDE SEQUENCE [LARGE SCALE GENOMIC DNA]</scope>
    <source>
        <strain evidence="8">DnA1</strain>
    </source>
</reference>
<comment type="subcellular location">
    <subcellularLocation>
        <location evidence="1">Cell membrane</location>
        <topology evidence="1">Multi-pass membrane protein</topology>
    </subcellularLocation>
</comment>
<dbReference type="OrthoDB" id="597333at2"/>
<dbReference type="AlphaFoldDB" id="A0A3P4B6N0"/>
<dbReference type="PANTHER" id="PTHR35007">
    <property type="entry name" value="INTEGRAL MEMBRANE PROTEIN-RELATED"/>
    <property type="match status" value="1"/>
</dbReference>
<organism evidence="8 9">
    <name type="scientific">Pigmentiphaga humi</name>
    <dbReference type="NCBI Taxonomy" id="2478468"/>
    <lineage>
        <taxon>Bacteria</taxon>
        <taxon>Pseudomonadati</taxon>
        <taxon>Pseudomonadota</taxon>
        <taxon>Betaproteobacteria</taxon>
        <taxon>Burkholderiales</taxon>
        <taxon>Alcaligenaceae</taxon>
        <taxon>Pigmentiphaga</taxon>
    </lineage>
</organism>
<feature type="domain" description="Type II secretion system protein GspF" evidence="7">
    <location>
        <begin position="118"/>
        <end position="241"/>
    </location>
</feature>
<evidence type="ECO:0000256" key="4">
    <source>
        <dbReference type="ARBA" id="ARBA00022989"/>
    </source>
</evidence>
<dbReference type="Proteomes" id="UP000277294">
    <property type="component" value="Unassembled WGS sequence"/>
</dbReference>
<dbReference type="InterPro" id="IPR042094">
    <property type="entry name" value="T2SS_GspF_sf"/>
</dbReference>
<dbReference type="RefSeq" id="WP_124081175.1">
    <property type="nucleotide sequence ID" value="NZ_UWPJ01000027.1"/>
</dbReference>
<evidence type="ECO:0000256" key="3">
    <source>
        <dbReference type="ARBA" id="ARBA00022692"/>
    </source>
</evidence>